<feature type="transmembrane region" description="Helical" evidence="1">
    <location>
        <begin position="78"/>
        <end position="99"/>
    </location>
</feature>
<evidence type="ECO:0000256" key="1">
    <source>
        <dbReference type="SAM" id="Phobius"/>
    </source>
</evidence>
<dbReference type="STRING" id="93625.A0A409XTP6"/>
<dbReference type="EMBL" id="NHYD01000436">
    <property type="protein sequence ID" value="PPQ94185.1"/>
    <property type="molecule type" value="Genomic_DNA"/>
</dbReference>
<dbReference type="InParanoid" id="A0A409XTP6"/>
<evidence type="ECO:0000313" key="2">
    <source>
        <dbReference type="EMBL" id="PPQ94185.1"/>
    </source>
</evidence>
<keyword evidence="3" id="KW-1185">Reference proteome</keyword>
<accession>A0A409XTP6</accession>
<proteinExistence type="predicted"/>
<comment type="caution">
    <text evidence="2">The sequence shown here is derived from an EMBL/GenBank/DDBJ whole genome shotgun (WGS) entry which is preliminary data.</text>
</comment>
<keyword evidence="1" id="KW-0812">Transmembrane</keyword>
<protein>
    <submittedName>
        <fullName evidence="2">Uncharacterized protein</fullName>
    </submittedName>
</protein>
<feature type="transmembrane region" description="Helical" evidence="1">
    <location>
        <begin position="176"/>
        <end position="193"/>
    </location>
</feature>
<dbReference type="OrthoDB" id="3239304at2759"/>
<feature type="transmembrane region" description="Helical" evidence="1">
    <location>
        <begin position="40"/>
        <end position="58"/>
    </location>
</feature>
<organism evidence="2 3">
    <name type="scientific">Psilocybe cyanescens</name>
    <dbReference type="NCBI Taxonomy" id="93625"/>
    <lineage>
        <taxon>Eukaryota</taxon>
        <taxon>Fungi</taxon>
        <taxon>Dikarya</taxon>
        <taxon>Basidiomycota</taxon>
        <taxon>Agaricomycotina</taxon>
        <taxon>Agaricomycetes</taxon>
        <taxon>Agaricomycetidae</taxon>
        <taxon>Agaricales</taxon>
        <taxon>Agaricineae</taxon>
        <taxon>Strophariaceae</taxon>
        <taxon>Psilocybe</taxon>
    </lineage>
</organism>
<keyword evidence="1" id="KW-1133">Transmembrane helix</keyword>
<sequence>MPSTHWTDEPLSPGASTLVPSVAEQRQHIYILRIIRARTAVLLCAFLVLLLSAFLGVAGKYLNEKLDQEITDYQRLVIYFHIMSFTFLGITGLVGSIIAAVTNTEAMRSQLFAGLLGGHLIFGIISGAMCLHIIFRNTTSPERVASCSYLISTGAWKNLCNNGMLIKGLSLGTFEFAWMLEILSIYVAVKYATQLRQENNLKALY</sequence>
<dbReference type="Proteomes" id="UP000283269">
    <property type="component" value="Unassembled WGS sequence"/>
</dbReference>
<gene>
    <name evidence="2" type="ORF">CVT25_003822</name>
</gene>
<keyword evidence="1" id="KW-0472">Membrane</keyword>
<evidence type="ECO:0000313" key="3">
    <source>
        <dbReference type="Proteomes" id="UP000283269"/>
    </source>
</evidence>
<feature type="transmembrane region" description="Helical" evidence="1">
    <location>
        <begin position="111"/>
        <end position="135"/>
    </location>
</feature>
<reference evidence="2 3" key="1">
    <citation type="journal article" date="2018" name="Evol. Lett.">
        <title>Horizontal gene cluster transfer increased hallucinogenic mushroom diversity.</title>
        <authorList>
            <person name="Reynolds H.T."/>
            <person name="Vijayakumar V."/>
            <person name="Gluck-Thaler E."/>
            <person name="Korotkin H.B."/>
            <person name="Matheny P.B."/>
            <person name="Slot J.C."/>
        </authorList>
    </citation>
    <scope>NUCLEOTIDE SEQUENCE [LARGE SCALE GENOMIC DNA]</scope>
    <source>
        <strain evidence="2 3">2631</strain>
    </source>
</reference>
<name>A0A409XTP6_PSICY</name>
<dbReference type="AlphaFoldDB" id="A0A409XTP6"/>